<dbReference type="InterPro" id="IPR017941">
    <property type="entry name" value="Rieske_2Fe-2S"/>
</dbReference>
<dbReference type="GO" id="GO:0004497">
    <property type="term" value="F:monooxygenase activity"/>
    <property type="evidence" value="ECO:0007669"/>
    <property type="project" value="UniProtKB-KW"/>
</dbReference>
<dbReference type="STRING" id="1231391.GCA_000308195_00313"/>
<keyword evidence="2" id="KW-0479">Metal-binding</keyword>
<keyword evidence="8" id="KW-1185">Reference proteome</keyword>
<evidence type="ECO:0000256" key="4">
    <source>
        <dbReference type="ARBA" id="ARBA00023004"/>
    </source>
</evidence>
<dbReference type="Pfam" id="PF00355">
    <property type="entry name" value="Rieske"/>
    <property type="match status" value="1"/>
</dbReference>
<dbReference type="RefSeq" id="WP_116518777.1">
    <property type="nucleotide sequence ID" value="NZ_JACCEX010000003.1"/>
</dbReference>
<dbReference type="InterPro" id="IPR036922">
    <property type="entry name" value="Rieske_2Fe-2S_sf"/>
</dbReference>
<evidence type="ECO:0000256" key="3">
    <source>
        <dbReference type="ARBA" id="ARBA00023002"/>
    </source>
</evidence>
<gene>
    <name evidence="7" type="ORF">C7440_2495</name>
</gene>
<keyword evidence="7" id="KW-0808">Transferase</keyword>
<feature type="domain" description="Rieske" evidence="6">
    <location>
        <begin position="8"/>
        <end position="110"/>
    </location>
</feature>
<dbReference type="Gene3D" id="3.90.380.10">
    <property type="entry name" value="Naphthalene 1,2-dioxygenase Alpha Subunit, Chain A, domain 1"/>
    <property type="match status" value="1"/>
</dbReference>
<dbReference type="Proteomes" id="UP000246145">
    <property type="component" value="Unassembled WGS sequence"/>
</dbReference>
<name>A0A2U1CLA3_9BURK</name>
<keyword evidence="5" id="KW-0411">Iron-sulfur</keyword>
<reference evidence="7 8" key="1">
    <citation type="submission" date="2018-04" db="EMBL/GenBank/DDBJ databases">
        <title>Genomic Encyclopedia of Type Strains, Phase IV (KMG-IV): sequencing the most valuable type-strain genomes for metagenomic binning, comparative biology and taxonomic classification.</title>
        <authorList>
            <person name="Goeker M."/>
        </authorList>
    </citation>
    <scope>NUCLEOTIDE SEQUENCE [LARGE SCALE GENOMIC DNA]</scope>
    <source>
        <strain evidence="7 8">DSM 10065</strain>
    </source>
</reference>
<sequence>MPFLQNAWYMAGWADEIEPGQMIHRKLLDQPIVFFRRTDGQLAALHDRCPHRFVPLHLGTLKGDAIECGYHGLQFDCTGRCVVNPHSSTIPAAARVKPFAVAEKDGIAWIWMGEADEARHDLLPDFSRLHAAPLNAASRGYLWTDCNYKLVADNVMDLSHADFLHADSVGGGAFTSAKTRVEEHGDDVHITWECRHDSAPPAYDRLMPRPGQPVNFHTEVRWRAPGIMHLDIAITPQEDPGSEGLRTDNAHIVTPETESTTHYFFWLTRRFQVDDEEINSRRQAIMYNAFSNQDKPMLSEQQRAMGTDDLFGLGPVLLPGDAGAVRARRKLEQRIRDECAAASRPAAGAPRVARA</sequence>
<evidence type="ECO:0000313" key="7">
    <source>
        <dbReference type="EMBL" id="PVY61764.1"/>
    </source>
</evidence>
<dbReference type="Gene3D" id="2.102.10.10">
    <property type="entry name" value="Rieske [2Fe-2S] iron-sulphur domain"/>
    <property type="match status" value="1"/>
</dbReference>
<dbReference type="SUPFAM" id="SSF50022">
    <property type="entry name" value="ISP domain"/>
    <property type="match status" value="1"/>
</dbReference>
<keyword evidence="3" id="KW-0560">Oxidoreductase</keyword>
<dbReference type="GO" id="GO:0051537">
    <property type="term" value="F:2 iron, 2 sulfur cluster binding"/>
    <property type="evidence" value="ECO:0007669"/>
    <property type="project" value="UniProtKB-KW"/>
</dbReference>
<evidence type="ECO:0000313" key="8">
    <source>
        <dbReference type="Proteomes" id="UP000246145"/>
    </source>
</evidence>
<dbReference type="CDD" id="cd08878">
    <property type="entry name" value="RHO_alpha_C_DMO-like"/>
    <property type="match status" value="1"/>
</dbReference>
<dbReference type="PANTHER" id="PTHR21266:SF60">
    <property type="entry name" value="3-KETOSTEROID-9-ALPHA-MONOOXYGENASE, OXYGENASE COMPONENT"/>
    <property type="match status" value="1"/>
</dbReference>
<dbReference type="GO" id="GO:0032259">
    <property type="term" value="P:methylation"/>
    <property type="evidence" value="ECO:0007669"/>
    <property type="project" value="UniProtKB-KW"/>
</dbReference>
<keyword evidence="7" id="KW-0489">Methyltransferase</keyword>
<dbReference type="SUPFAM" id="SSF55961">
    <property type="entry name" value="Bet v1-like"/>
    <property type="match status" value="1"/>
</dbReference>
<evidence type="ECO:0000256" key="1">
    <source>
        <dbReference type="ARBA" id="ARBA00022714"/>
    </source>
</evidence>
<dbReference type="PANTHER" id="PTHR21266">
    <property type="entry name" value="IRON-SULFUR DOMAIN CONTAINING PROTEIN"/>
    <property type="match status" value="1"/>
</dbReference>
<protein>
    <submittedName>
        <fullName evidence="7">Vanillate O-demethylase monooxygenase subunit</fullName>
    </submittedName>
</protein>
<dbReference type="GO" id="GO:0008168">
    <property type="term" value="F:methyltransferase activity"/>
    <property type="evidence" value="ECO:0007669"/>
    <property type="project" value="UniProtKB-KW"/>
</dbReference>
<dbReference type="AlphaFoldDB" id="A0A2U1CLA3"/>
<comment type="caution">
    <text evidence="7">The sequence shown here is derived from an EMBL/GenBank/DDBJ whole genome shotgun (WGS) entry which is preliminary data.</text>
</comment>
<dbReference type="PROSITE" id="PS51296">
    <property type="entry name" value="RIESKE"/>
    <property type="match status" value="1"/>
</dbReference>
<dbReference type="InterPro" id="IPR044043">
    <property type="entry name" value="VanA_C_cat"/>
</dbReference>
<keyword evidence="4" id="KW-0408">Iron</keyword>
<keyword evidence="1" id="KW-0001">2Fe-2S</keyword>
<dbReference type="GO" id="GO:0046872">
    <property type="term" value="F:metal ion binding"/>
    <property type="evidence" value="ECO:0007669"/>
    <property type="project" value="UniProtKB-KW"/>
</dbReference>
<dbReference type="Pfam" id="PF19112">
    <property type="entry name" value="VanA_C"/>
    <property type="match status" value="1"/>
</dbReference>
<dbReference type="EMBL" id="QEKO01000003">
    <property type="protein sequence ID" value="PVY61764.1"/>
    <property type="molecule type" value="Genomic_DNA"/>
</dbReference>
<evidence type="ECO:0000259" key="6">
    <source>
        <dbReference type="PROSITE" id="PS51296"/>
    </source>
</evidence>
<evidence type="ECO:0000256" key="2">
    <source>
        <dbReference type="ARBA" id="ARBA00022723"/>
    </source>
</evidence>
<dbReference type="InterPro" id="IPR050584">
    <property type="entry name" value="Cholesterol_7-desaturase"/>
</dbReference>
<dbReference type="OrthoDB" id="9790995at2"/>
<proteinExistence type="predicted"/>
<keyword evidence="7" id="KW-0503">Monooxygenase</keyword>
<organism evidence="7 8">
    <name type="scientific">Pusillimonas noertemannii</name>
    <dbReference type="NCBI Taxonomy" id="305977"/>
    <lineage>
        <taxon>Bacteria</taxon>
        <taxon>Pseudomonadati</taxon>
        <taxon>Pseudomonadota</taxon>
        <taxon>Betaproteobacteria</taxon>
        <taxon>Burkholderiales</taxon>
        <taxon>Alcaligenaceae</taxon>
        <taxon>Pusillimonas</taxon>
    </lineage>
</organism>
<accession>A0A2U1CLA3</accession>
<evidence type="ECO:0000256" key="5">
    <source>
        <dbReference type="ARBA" id="ARBA00023014"/>
    </source>
</evidence>